<dbReference type="SUPFAM" id="SSF53850">
    <property type="entry name" value="Periplasmic binding protein-like II"/>
    <property type="match status" value="1"/>
</dbReference>
<dbReference type="Gene3D" id="3.10.105.10">
    <property type="entry name" value="Dipeptide-binding Protein, Domain 3"/>
    <property type="match status" value="1"/>
</dbReference>
<feature type="chain" id="PRO_5045837513" evidence="4">
    <location>
        <begin position="29"/>
        <end position="584"/>
    </location>
</feature>
<dbReference type="InterPro" id="IPR030678">
    <property type="entry name" value="Peptide/Ni-bd"/>
</dbReference>
<dbReference type="PROSITE" id="PS51257">
    <property type="entry name" value="PROKAR_LIPOPROTEIN"/>
    <property type="match status" value="1"/>
</dbReference>
<organism evidence="6 7">
    <name type="scientific">Nitratidesulfovibrio oxamicus</name>
    <dbReference type="NCBI Taxonomy" id="32016"/>
    <lineage>
        <taxon>Bacteria</taxon>
        <taxon>Pseudomonadati</taxon>
        <taxon>Thermodesulfobacteriota</taxon>
        <taxon>Desulfovibrionia</taxon>
        <taxon>Desulfovibrionales</taxon>
        <taxon>Desulfovibrionaceae</taxon>
        <taxon>Nitratidesulfovibrio</taxon>
    </lineage>
</organism>
<name>A0ABS0J975_9BACT</name>
<dbReference type="Gene3D" id="3.90.76.10">
    <property type="entry name" value="Dipeptide-binding Protein, Domain 1"/>
    <property type="match status" value="1"/>
</dbReference>
<evidence type="ECO:0000256" key="2">
    <source>
        <dbReference type="ARBA" id="ARBA00022729"/>
    </source>
</evidence>
<dbReference type="PIRSF" id="PIRSF002741">
    <property type="entry name" value="MppA"/>
    <property type="match status" value="1"/>
</dbReference>
<accession>A0ABS0J975</accession>
<feature type="compositionally biased region" description="Low complexity" evidence="3">
    <location>
        <begin position="48"/>
        <end position="59"/>
    </location>
</feature>
<dbReference type="InterPro" id="IPR000914">
    <property type="entry name" value="SBP_5_dom"/>
</dbReference>
<comment type="caution">
    <text evidence="6">The sequence shown here is derived from an EMBL/GenBank/DDBJ whole genome shotgun (WGS) entry which is preliminary data.</text>
</comment>
<dbReference type="EMBL" id="VRYY01000783">
    <property type="protein sequence ID" value="MBG3878929.1"/>
    <property type="molecule type" value="Genomic_DNA"/>
</dbReference>
<reference evidence="6 7" key="1">
    <citation type="submission" date="2019-08" db="EMBL/GenBank/DDBJ databases">
        <authorList>
            <person name="Luo N."/>
        </authorList>
    </citation>
    <scope>NUCLEOTIDE SEQUENCE [LARGE SCALE GENOMIC DNA]</scope>
    <source>
        <strain evidence="6 7">NCIMB 9442</strain>
    </source>
</reference>
<dbReference type="RefSeq" id="WP_196610722.1">
    <property type="nucleotide sequence ID" value="NZ_VRYY01000783.1"/>
</dbReference>
<dbReference type="CDD" id="cd08514">
    <property type="entry name" value="PBP2_AppA_like"/>
    <property type="match status" value="1"/>
</dbReference>
<dbReference type="InterPro" id="IPR039424">
    <property type="entry name" value="SBP_5"/>
</dbReference>
<feature type="region of interest" description="Disordered" evidence="3">
    <location>
        <begin position="36"/>
        <end position="75"/>
    </location>
</feature>
<evidence type="ECO:0000256" key="3">
    <source>
        <dbReference type="SAM" id="MobiDB-lite"/>
    </source>
</evidence>
<dbReference type="Gene3D" id="3.40.190.10">
    <property type="entry name" value="Periplasmic binding protein-like II"/>
    <property type="match status" value="1"/>
</dbReference>
<sequence>MNRTVPPVPRAARPGLYLLMLLLCLLLAACGDSAPRGGKDGDGGRNGTTGVNATAAGGNSTPVRGGQVAAPAPGEPVTGDRIILGTIGEPSNLLPFIASDASSHEVSDQIFVAALRYDKDLNIEKWAAASYEVLENGTLLRFTLRDDIRWEDGKPLTADDVEFTYKLMVDPKTPTPYAEDYLAIKEFRKTGPLSFEVRYAKPFARSLITWMHGIMPKHLLEGQDLMSTPFSRKPVGAGPYRLKEWEAGTRLTLEASPGYFLGRPYIDEVVYRVIPDLSTMFLELKAQRLDMMSLSPQQYLHQTNGAEWDMAWRKFQYLSFGYSYLGYNLALPMFKDVKVRQALTCAIDRKALVAGVLLGQGMPTVGPYKPGTWVYNDKIDDYPYDPAKARELLAQAGWADTNGDGLLDKDGAPFAFTILTNQGNDQRIKAATIIQSQLKSVGIDVKIRTVEWAAFIKEFVDKGRFDAVLLGWNILQDPDLYDVWHSSKAVPGGLNFVGYKNPEVDDLLERARSTFDQAERKKLYDRFQEILHRDQPYCFLYTPYSLPIVSSRFQGLEPAPAGLTHNFTRWWTPKEQQRYRMQQQ</sequence>
<evidence type="ECO:0000313" key="7">
    <source>
        <dbReference type="Proteomes" id="UP001194469"/>
    </source>
</evidence>
<evidence type="ECO:0000256" key="1">
    <source>
        <dbReference type="ARBA" id="ARBA00005695"/>
    </source>
</evidence>
<dbReference type="Proteomes" id="UP001194469">
    <property type="component" value="Unassembled WGS sequence"/>
</dbReference>
<evidence type="ECO:0000256" key="4">
    <source>
        <dbReference type="SAM" id="SignalP"/>
    </source>
</evidence>
<feature type="signal peptide" evidence="4">
    <location>
        <begin position="1"/>
        <end position="28"/>
    </location>
</feature>
<dbReference type="PANTHER" id="PTHR30290">
    <property type="entry name" value="PERIPLASMIC BINDING COMPONENT OF ABC TRANSPORTER"/>
    <property type="match status" value="1"/>
</dbReference>
<gene>
    <name evidence="6" type="ORF">FVW20_18490</name>
</gene>
<dbReference type="PANTHER" id="PTHR30290:SF38">
    <property type="entry name" value="D,D-DIPEPTIDE-BINDING PERIPLASMIC PROTEIN DDPA-RELATED"/>
    <property type="match status" value="1"/>
</dbReference>
<dbReference type="Pfam" id="PF00496">
    <property type="entry name" value="SBP_bac_5"/>
    <property type="match status" value="1"/>
</dbReference>
<proteinExistence type="inferred from homology"/>
<keyword evidence="7" id="KW-1185">Reference proteome</keyword>
<evidence type="ECO:0000259" key="5">
    <source>
        <dbReference type="Pfam" id="PF00496"/>
    </source>
</evidence>
<comment type="similarity">
    <text evidence="1">Belongs to the bacterial solute-binding protein 5 family.</text>
</comment>
<keyword evidence="2 4" id="KW-0732">Signal</keyword>
<evidence type="ECO:0000313" key="6">
    <source>
        <dbReference type="EMBL" id="MBG3878929.1"/>
    </source>
</evidence>
<protein>
    <submittedName>
        <fullName evidence="6">Peptide-binding protein</fullName>
    </submittedName>
</protein>
<feature type="domain" description="Solute-binding protein family 5" evidence="5">
    <location>
        <begin position="123"/>
        <end position="479"/>
    </location>
</feature>